<feature type="modified residue" description="4-aspartylphosphate" evidence="1">
    <location>
        <position position="63"/>
    </location>
</feature>
<protein>
    <submittedName>
        <fullName evidence="3">Response regulator</fullName>
    </submittedName>
</protein>
<dbReference type="Gene3D" id="3.40.50.2300">
    <property type="match status" value="1"/>
</dbReference>
<dbReference type="Proteomes" id="UP000638732">
    <property type="component" value="Unassembled WGS sequence"/>
</dbReference>
<sequence>MHIQKTLLYIDDSQIDHDILEFRQRAYRLFDHVDHYLDGRSAIKFLTEHRCNPSMLPDVIFVDLYMKGYDGWHFLDDYSRLAPYLIKHMNVYIISSSVDKNDIANAAKYKFVHGYLTKPVILDGISKFDFY</sequence>
<dbReference type="InterPro" id="IPR011006">
    <property type="entry name" value="CheY-like_superfamily"/>
</dbReference>
<accession>A0A965ZDZ1</accession>
<dbReference type="RefSeq" id="WP_166584035.1">
    <property type="nucleotide sequence ID" value="NZ_WWEO01000033.1"/>
</dbReference>
<keyword evidence="1" id="KW-0597">Phosphoprotein</keyword>
<evidence type="ECO:0000256" key="1">
    <source>
        <dbReference type="PROSITE-ProRule" id="PRU00169"/>
    </source>
</evidence>
<feature type="domain" description="Response regulatory" evidence="2">
    <location>
        <begin position="6"/>
        <end position="131"/>
    </location>
</feature>
<dbReference type="InterPro" id="IPR001789">
    <property type="entry name" value="Sig_transdc_resp-reg_receiver"/>
</dbReference>
<dbReference type="InterPro" id="IPR052893">
    <property type="entry name" value="TCS_response_regulator"/>
</dbReference>
<dbReference type="CDD" id="cd00156">
    <property type="entry name" value="REC"/>
    <property type="match status" value="1"/>
</dbReference>
<gene>
    <name evidence="3" type="ORF">GSY63_01435</name>
</gene>
<evidence type="ECO:0000259" key="2">
    <source>
        <dbReference type="PROSITE" id="PS50110"/>
    </source>
</evidence>
<reference evidence="3" key="2">
    <citation type="submission" date="2020-10" db="EMBL/GenBank/DDBJ databases">
        <title>Mucilaginibacter sp. nov., isolated from soil.</title>
        <authorList>
            <person name="Jeon C.O."/>
        </authorList>
    </citation>
    <scope>NUCLEOTIDE SEQUENCE</scope>
    <source>
        <strain evidence="3">R11</strain>
    </source>
</reference>
<evidence type="ECO:0000313" key="3">
    <source>
        <dbReference type="EMBL" id="NCD68012.1"/>
    </source>
</evidence>
<keyword evidence="4" id="KW-1185">Reference proteome</keyword>
<comment type="caution">
    <text evidence="3">The sequence shown here is derived from an EMBL/GenBank/DDBJ whole genome shotgun (WGS) entry which is preliminary data.</text>
</comment>
<dbReference type="EMBL" id="WWEO01000033">
    <property type="protein sequence ID" value="NCD68012.1"/>
    <property type="molecule type" value="Genomic_DNA"/>
</dbReference>
<dbReference type="Pfam" id="PF00072">
    <property type="entry name" value="Response_reg"/>
    <property type="match status" value="1"/>
</dbReference>
<name>A0A965ZDZ1_9SPHI</name>
<dbReference type="PROSITE" id="PS50110">
    <property type="entry name" value="RESPONSE_REGULATORY"/>
    <property type="match status" value="1"/>
</dbReference>
<organism evidence="3 4">
    <name type="scientific">Mucilaginibacter agri</name>
    <dbReference type="NCBI Taxonomy" id="2695265"/>
    <lineage>
        <taxon>Bacteria</taxon>
        <taxon>Pseudomonadati</taxon>
        <taxon>Bacteroidota</taxon>
        <taxon>Sphingobacteriia</taxon>
        <taxon>Sphingobacteriales</taxon>
        <taxon>Sphingobacteriaceae</taxon>
        <taxon>Mucilaginibacter</taxon>
    </lineage>
</organism>
<dbReference type="GO" id="GO:0000160">
    <property type="term" value="P:phosphorelay signal transduction system"/>
    <property type="evidence" value="ECO:0007669"/>
    <property type="project" value="InterPro"/>
</dbReference>
<reference evidence="3" key="1">
    <citation type="submission" date="2020-01" db="EMBL/GenBank/DDBJ databases">
        <authorList>
            <person name="Seo Y.L."/>
        </authorList>
    </citation>
    <scope>NUCLEOTIDE SEQUENCE</scope>
    <source>
        <strain evidence="3">R11</strain>
    </source>
</reference>
<dbReference type="PANTHER" id="PTHR44520:SF2">
    <property type="entry name" value="RESPONSE REGULATOR RCP1"/>
    <property type="match status" value="1"/>
</dbReference>
<dbReference type="SUPFAM" id="SSF52172">
    <property type="entry name" value="CheY-like"/>
    <property type="match status" value="1"/>
</dbReference>
<dbReference type="AlphaFoldDB" id="A0A965ZDZ1"/>
<proteinExistence type="predicted"/>
<evidence type="ECO:0000313" key="4">
    <source>
        <dbReference type="Proteomes" id="UP000638732"/>
    </source>
</evidence>
<dbReference type="PANTHER" id="PTHR44520">
    <property type="entry name" value="RESPONSE REGULATOR RCP1-RELATED"/>
    <property type="match status" value="1"/>
</dbReference>